<keyword evidence="4 6" id="KW-0811">Translocation</keyword>
<dbReference type="Gene3D" id="3.10.420.10">
    <property type="entry name" value="SecB-like"/>
    <property type="match status" value="1"/>
</dbReference>
<evidence type="ECO:0000256" key="6">
    <source>
        <dbReference type="HAMAP-Rule" id="MF_00821"/>
    </source>
</evidence>
<comment type="subunit">
    <text evidence="6">Homotetramer, a dimer of dimers. One homotetramer interacts with 1 SecA dimer.</text>
</comment>
<dbReference type="NCBIfam" id="TIGR00809">
    <property type="entry name" value="secB"/>
    <property type="match status" value="1"/>
</dbReference>
<protein>
    <recommendedName>
        <fullName evidence="6">Protein-export protein SecB</fullName>
    </recommendedName>
</protein>
<evidence type="ECO:0000313" key="8">
    <source>
        <dbReference type="EMBL" id="MFC3226064.1"/>
    </source>
</evidence>
<dbReference type="InterPro" id="IPR003708">
    <property type="entry name" value="SecB"/>
</dbReference>
<keyword evidence="6" id="KW-0963">Cytoplasm</keyword>
<evidence type="ECO:0000256" key="1">
    <source>
        <dbReference type="ARBA" id="ARBA00009990"/>
    </source>
</evidence>
<keyword evidence="9" id="KW-1185">Reference proteome</keyword>
<evidence type="ECO:0000256" key="2">
    <source>
        <dbReference type="ARBA" id="ARBA00022448"/>
    </source>
</evidence>
<reference evidence="9" key="1">
    <citation type="journal article" date="2019" name="Int. J. Syst. Evol. Microbiol.">
        <title>The Global Catalogue of Microorganisms (GCM) 10K type strain sequencing project: providing services to taxonomists for standard genome sequencing and annotation.</title>
        <authorList>
            <consortium name="The Broad Institute Genomics Platform"/>
            <consortium name="The Broad Institute Genome Sequencing Center for Infectious Disease"/>
            <person name="Wu L."/>
            <person name="Ma J."/>
        </authorList>
    </citation>
    <scope>NUCLEOTIDE SEQUENCE [LARGE SCALE GENOMIC DNA]</scope>
    <source>
        <strain evidence="9">KCTC 42964</strain>
    </source>
</reference>
<evidence type="ECO:0000256" key="7">
    <source>
        <dbReference type="SAM" id="MobiDB-lite"/>
    </source>
</evidence>
<comment type="subcellular location">
    <subcellularLocation>
        <location evidence="6">Cytoplasm</location>
    </subcellularLocation>
</comment>
<accession>A0ABV7KVE4</accession>
<comment type="caution">
    <text evidence="8">The sequence shown here is derived from an EMBL/GenBank/DDBJ whole genome shotgun (WGS) entry which is preliminary data.</text>
</comment>
<keyword evidence="5 6" id="KW-0143">Chaperone</keyword>
<dbReference type="InterPro" id="IPR035958">
    <property type="entry name" value="SecB-like_sf"/>
</dbReference>
<dbReference type="Proteomes" id="UP001595528">
    <property type="component" value="Unassembled WGS sequence"/>
</dbReference>
<name>A0ABV7KVE4_9PROT</name>
<evidence type="ECO:0000256" key="5">
    <source>
        <dbReference type="ARBA" id="ARBA00023186"/>
    </source>
</evidence>
<feature type="region of interest" description="Disordered" evidence="7">
    <location>
        <begin position="151"/>
        <end position="171"/>
    </location>
</feature>
<proteinExistence type="inferred from homology"/>
<dbReference type="SUPFAM" id="SSF54611">
    <property type="entry name" value="SecB-like"/>
    <property type="match status" value="1"/>
</dbReference>
<comment type="similarity">
    <text evidence="1 6">Belongs to the SecB family.</text>
</comment>
<keyword evidence="3 6" id="KW-0653">Protein transport</keyword>
<evidence type="ECO:0000256" key="4">
    <source>
        <dbReference type="ARBA" id="ARBA00023010"/>
    </source>
</evidence>
<dbReference type="EMBL" id="JBHRTR010000007">
    <property type="protein sequence ID" value="MFC3226064.1"/>
    <property type="molecule type" value="Genomic_DNA"/>
</dbReference>
<dbReference type="RefSeq" id="WP_379897829.1">
    <property type="nucleotide sequence ID" value="NZ_JBHRTR010000007.1"/>
</dbReference>
<dbReference type="NCBIfam" id="NF004392">
    <property type="entry name" value="PRK05751.1-3"/>
    <property type="match status" value="1"/>
</dbReference>
<dbReference type="Pfam" id="PF02556">
    <property type="entry name" value="SecB"/>
    <property type="match status" value="1"/>
</dbReference>
<keyword evidence="2 6" id="KW-0813">Transport</keyword>
<evidence type="ECO:0000256" key="3">
    <source>
        <dbReference type="ARBA" id="ARBA00022927"/>
    </source>
</evidence>
<dbReference type="PANTHER" id="PTHR36918:SF1">
    <property type="entry name" value="PROTEIN-EXPORT PROTEIN SECB"/>
    <property type="match status" value="1"/>
</dbReference>
<sequence length="171" mass="18597">MSNAAAQDPSAPEAPSISVSGQYVKDFSFENPNAPESLASDAPQPQIEVNVDVQARGFRNNMYEVVLRIHGHCRQAENTAFVVELDYAGLFVLRNFEQGHLEQACLIECPRLLFPFARTIIANTTRDGGFPPLLLDPIDFNQLYQRSRATQAGAGQAAADQGATDQGADES</sequence>
<evidence type="ECO:0000313" key="9">
    <source>
        <dbReference type="Proteomes" id="UP001595528"/>
    </source>
</evidence>
<organism evidence="8 9">
    <name type="scientific">Marinibaculum pumilum</name>
    <dbReference type="NCBI Taxonomy" id="1766165"/>
    <lineage>
        <taxon>Bacteria</taxon>
        <taxon>Pseudomonadati</taxon>
        <taxon>Pseudomonadota</taxon>
        <taxon>Alphaproteobacteria</taxon>
        <taxon>Rhodospirillales</taxon>
        <taxon>Rhodospirillaceae</taxon>
        <taxon>Marinibaculum</taxon>
    </lineage>
</organism>
<dbReference type="PANTHER" id="PTHR36918">
    <property type="match status" value="1"/>
</dbReference>
<dbReference type="HAMAP" id="MF_00821">
    <property type="entry name" value="SecB"/>
    <property type="match status" value="1"/>
</dbReference>
<comment type="function">
    <text evidence="6">One of the proteins required for the normal export of preproteins out of the cell cytoplasm. It is a molecular chaperone that binds to a subset of precursor proteins, maintaining them in a translocation-competent state. It also specifically binds to its receptor SecA.</text>
</comment>
<gene>
    <name evidence="6 8" type="primary">secB</name>
    <name evidence="8" type="ORF">ACFOGJ_02425</name>
</gene>
<dbReference type="PRINTS" id="PR01594">
    <property type="entry name" value="SECBCHAPRONE"/>
</dbReference>